<dbReference type="RefSeq" id="WP_290254116.1">
    <property type="nucleotide sequence ID" value="NZ_JAUGQQ010000003.1"/>
</dbReference>
<dbReference type="EMBL" id="JAUGQQ010000003">
    <property type="protein sequence ID" value="MDN3724022.1"/>
    <property type="molecule type" value="Genomic_DNA"/>
</dbReference>
<protein>
    <recommendedName>
        <fullName evidence="4">Beta-lactamase-inhibitor-like PepSY-like domain-containing protein</fullName>
    </recommendedName>
</protein>
<keyword evidence="1" id="KW-0732">Signal</keyword>
<evidence type="ECO:0000313" key="2">
    <source>
        <dbReference type="EMBL" id="MDN3724022.1"/>
    </source>
</evidence>
<feature type="signal peptide" evidence="1">
    <location>
        <begin position="1"/>
        <end position="19"/>
    </location>
</feature>
<organism evidence="2 3">
    <name type="scientific">Aequorivita aurantiaca</name>
    <dbReference type="NCBI Taxonomy" id="3053356"/>
    <lineage>
        <taxon>Bacteria</taxon>
        <taxon>Pseudomonadati</taxon>
        <taxon>Bacteroidota</taxon>
        <taxon>Flavobacteriia</taxon>
        <taxon>Flavobacteriales</taxon>
        <taxon>Flavobacteriaceae</taxon>
        <taxon>Aequorivita</taxon>
    </lineage>
</organism>
<gene>
    <name evidence="2" type="ORF">QRD02_06480</name>
</gene>
<sequence>MRKIYTLLLFLLFSAVLPAQNVKNNTQFIPQSEVPLPVLERQKSVFPTNFVSEWQVQKINEMQDAPNLRYIAKFEEDGRPGFSASYFPDGLLLYHSEFIPGEIIPAPVRLKIEENYKDFTIHNSEFISLYYPQREIYLVKLMDDMQMQYVFYDTNGNEIDKNNLPVELLFLLR</sequence>
<accession>A0ABT8DFA1</accession>
<reference evidence="2 3" key="1">
    <citation type="submission" date="2023-06" db="EMBL/GenBank/DDBJ databases">
        <authorList>
            <person name="Ye Y.-Q."/>
            <person name="Du Z.-J."/>
        </authorList>
    </citation>
    <scope>NUCLEOTIDE SEQUENCE [LARGE SCALE GENOMIC DNA]</scope>
    <source>
        <strain evidence="2 3">SDUM287046</strain>
    </source>
</reference>
<evidence type="ECO:0000313" key="3">
    <source>
        <dbReference type="Proteomes" id="UP001244787"/>
    </source>
</evidence>
<keyword evidence="3" id="KW-1185">Reference proteome</keyword>
<comment type="caution">
    <text evidence="2">The sequence shown here is derived from an EMBL/GenBank/DDBJ whole genome shotgun (WGS) entry which is preliminary data.</text>
</comment>
<name>A0ABT8DFA1_9FLAO</name>
<dbReference type="Proteomes" id="UP001244787">
    <property type="component" value="Unassembled WGS sequence"/>
</dbReference>
<proteinExistence type="predicted"/>
<evidence type="ECO:0008006" key="4">
    <source>
        <dbReference type="Google" id="ProtNLM"/>
    </source>
</evidence>
<feature type="chain" id="PRO_5045214815" description="Beta-lactamase-inhibitor-like PepSY-like domain-containing protein" evidence="1">
    <location>
        <begin position="20"/>
        <end position="173"/>
    </location>
</feature>
<evidence type="ECO:0000256" key="1">
    <source>
        <dbReference type="SAM" id="SignalP"/>
    </source>
</evidence>
<dbReference type="SUPFAM" id="SSF160574">
    <property type="entry name" value="BT0923-like"/>
    <property type="match status" value="1"/>
</dbReference>